<feature type="non-terminal residue" evidence="2">
    <location>
        <position position="1"/>
    </location>
</feature>
<keyword evidence="1" id="KW-1133">Transmembrane helix</keyword>
<feature type="transmembrane region" description="Helical" evidence="1">
    <location>
        <begin position="20"/>
        <end position="40"/>
    </location>
</feature>
<name>A0A8J2T052_9STRA</name>
<accession>A0A8J2T052</accession>
<organism evidence="2 3">
    <name type="scientific">Pelagomonas calceolata</name>
    <dbReference type="NCBI Taxonomy" id="35677"/>
    <lineage>
        <taxon>Eukaryota</taxon>
        <taxon>Sar</taxon>
        <taxon>Stramenopiles</taxon>
        <taxon>Ochrophyta</taxon>
        <taxon>Pelagophyceae</taxon>
        <taxon>Pelagomonadales</taxon>
        <taxon>Pelagomonadaceae</taxon>
        <taxon>Pelagomonas</taxon>
    </lineage>
</organism>
<evidence type="ECO:0000256" key="1">
    <source>
        <dbReference type="SAM" id="Phobius"/>
    </source>
</evidence>
<dbReference type="Proteomes" id="UP000789595">
    <property type="component" value="Unassembled WGS sequence"/>
</dbReference>
<sequence length="179" mass="19042">LAPPAAAPPPAPPAPSAVRVHAAAAAALAGLVLFAGLLFFRHHINNFVGNSQIFDRVPANVALRQLPEAVAVAARADDVLEIHVHPGVGADELAVVRVAVFQLNQHRLARGRRQEAQRQHVSPLLCLAALWVCFAGRRGARAGWLRAQVMRLLLAIVSERVAKSTRKSASLGRRAPGPC</sequence>
<reference evidence="2" key="1">
    <citation type="submission" date="2021-11" db="EMBL/GenBank/DDBJ databases">
        <authorList>
            <consortium name="Genoscope - CEA"/>
            <person name="William W."/>
        </authorList>
    </citation>
    <scope>NUCLEOTIDE SEQUENCE</scope>
</reference>
<dbReference type="AlphaFoldDB" id="A0A8J2T052"/>
<keyword evidence="3" id="KW-1185">Reference proteome</keyword>
<protein>
    <submittedName>
        <fullName evidence="2">Uncharacterized protein</fullName>
    </submittedName>
</protein>
<evidence type="ECO:0000313" key="3">
    <source>
        <dbReference type="Proteomes" id="UP000789595"/>
    </source>
</evidence>
<dbReference type="EMBL" id="CAKKNE010000006">
    <property type="protein sequence ID" value="CAH0378433.1"/>
    <property type="molecule type" value="Genomic_DNA"/>
</dbReference>
<proteinExistence type="predicted"/>
<evidence type="ECO:0000313" key="2">
    <source>
        <dbReference type="EMBL" id="CAH0378433.1"/>
    </source>
</evidence>
<gene>
    <name evidence="2" type="ORF">PECAL_6P00180</name>
</gene>
<comment type="caution">
    <text evidence="2">The sequence shown here is derived from an EMBL/GenBank/DDBJ whole genome shotgun (WGS) entry which is preliminary data.</text>
</comment>
<keyword evidence="1" id="KW-0472">Membrane</keyword>
<keyword evidence="1" id="KW-0812">Transmembrane</keyword>